<protein>
    <submittedName>
        <fullName evidence="1">Uncharacterized protein</fullName>
    </submittedName>
</protein>
<reference evidence="2" key="1">
    <citation type="submission" date="2016-10" db="EMBL/GenBank/DDBJ databases">
        <authorList>
            <person name="Varghese N."/>
            <person name="Submissions S."/>
        </authorList>
    </citation>
    <scope>NUCLEOTIDE SEQUENCE [LARGE SCALE GENOMIC DNA]</scope>
    <source>
        <strain evidence="2">DS-12</strain>
    </source>
</reference>
<dbReference type="Proteomes" id="UP000199036">
    <property type="component" value="Unassembled WGS sequence"/>
</dbReference>
<sequence>MKKFLLLFVSIALLTSCENSETLPVNEENNLVQKINQSAKTFQKKSETYSTYGNKKPIDRNKAIKLGIADAIGGLISSGAGPYGTLWGGFLSTLTVEPYLRTSKKISSENEEIELPVDNNELFIYGHFGKNHNVLMKNAIDNNIKANIINNSLESELRNYMLSNNFYDEEDISLAFIQNENNLVNIISKANENSVMDNFNHENFMNSFRLNAFQKEIVNTINGNLNTIEDSNISAYLLSVQNIISNDNTLTPEDKKSILIYIAILNSSTMLWLNN</sequence>
<dbReference type="PROSITE" id="PS51257">
    <property type="entry name" value="PROKAR_LIPOPROTEIN"/>
    <property type="match status" value="1"/>
</dbReference>
<proteinExistence type="predicted"/>
<gene>
    <name evidence="1" type="ORF">SAMN05421741_102219</name>
</gene>
<evidence type="ECO:0000313" key="2">
    <source>
        <dbReference type="Proteomes" id="UP000199036"/>
    </source>
</evidence>
<evidence type="ECO:0000313" key="1">
    <source>
        <dbReference type="EMBL" id="SFN22982.1"/>
    </source>
</evidence>
<accession>A0A1I4XBF2</accession>
<dbReference type="RefSeq" id="WP_091518733.1">
    <property type="nucleotide sequence ID" value="NZ_FOVI01000002.1"/>
</dbReference>
<name>A0A1I4XBF2_9FLAO</name>
<dbReference type="EMBL" id="FOVI01000002">
    <property type="protein sequence ID" value="SFN22982.1"/>
    <property type="molecule type" value="Genomic_DNA"/>
</dbReference>
<dbReference type="AlphaFoldDB" id="A0A1I4XBF2"/>
<dbReference type="STRING" id="913024.SAMN05421741_102219"/>
<keyword evidence="2" id="KW-1185">Reference proteome</keyword>
<organism evidence="1 2">
    <name type="scientific">Paenimyroides ummariense</name>
    <dbReference type="NCBI Taxonomy" id="913024"/>
    <lineage>
        <taxon>Bacteria</taxon>
        <taxon>Pseudomonadati</taxon>
        <taxon>Bacteroidota</taxon>
        <taxon>Flavobacteriia</taxon>
        <taxon>Flavobacteriales</taxon>
        <taxon>Flavobacteriaceae</taxon>
        <taxon>Paenimyroides</taxon>
    </lineage>
</organism>